<protein>
    <submittedName>
        <fullName evidence="3">Anthranilate synthase component I family protein</fullName>
    </submittedName>
</protein>
<dbReference type="AlphaFoldDB" id="A0A9X3M8N0"/>
<dbReference type="GO" id="GO:0046820">
    <property type="term" value="F:4-amino-4-deoxychorismate synthase activity"/>
    <property type="evidence" value="ECO:0007669"/>
    <property type="project" value="TreeGrafter"/>
</dbReference>
<dbReference type="PRINTS" id="PR00095">
    <property type="entry name" value="ANTSNTHASEI"/>
</dbReference>
<dbReference type="PANTHER" id="PTHR11236">
    <property type="entry name" value="AMINOBENZOATE/ANTHRANILATE SYNTHASE"/>
    <property type="match status" value="1"/>
</dbReference>
<dbReference type="InterPro" id="IPR019999">
    <property type="entry name" value="Anth_synth_I-like"/>
</dbReference>
<dbReference type="Gene3D" id="3.60.120.10">
    <property type="entry name" value="Anthranilate synthase"/>
    <property type="match status" value="1"/>
</dbReference>
<dbReference type="GO" id="GO:0008153">
    <property type="term" value="P:4-aminobenzoate biosynthetic process"/>
    <property type="evidence" value="ECO:0007669"/>
    <property type="project" value="TreeGrafter"/>
</dbReference>
<dbReference type="InterPro" id="IPR005801">
    <property type="entry name" value="ADC_synthase"/>
</dbReference>
<evidence type="ECO:0000313" key="4">
    <source>
        <dbReference type="Proteomes" id="UP001146505"/>
    </source>
</evidence>
<dbReference type="PANTHER" id="PTHR11236:SF18">
    <property type="entry name" value="AMINODEOXYCHORISMATE SYNTHASE"/>
    <property type="match status" value="1"/>
</dbReference>
<accession>A0A9X3M8N0</accession>
<feature type="region of interest" description="Disordered" evidence="1">
    <location>
        <begin position="328"/>
        <end position="356"/>
    </location>
</feature>
<feature type="domain" description="Chorismate-utilising enzyme C-terminal" evidence="2">
    <location>
        <begin position="218"/>
        <end position="501"/>
    </location>
</feature>
<dbReference type="Proteomes" id="UP001146505">
    <property type="component" value="Unassembled WGS sequence"/>
</dbReference>
<reference evidence="3" key="1">
    <citation type="submission" date="2022-02" db="EMBL/GenBank/DDBJ databases">
        <title>Corynebacterium sp. from urogenital microbiome.</title>
        <authorList>
            <person name="Cappelli E.A."/>
            <person name="Ribeiro T.G."/>
            <person name="Peixe L."/>
        </authorList>
    </citation>
    <scope>NUCLEOTIDE SEQUENCE</scope>
    <source>
        <strain evidence="3">C9Ua_112</strain>
    </source>
</reference>
<comment type="caution">
    <text evidence="3">The sequence shown here is derived from an EMBL/GenBank/DDBJ whole genome shotgun (WGS) entry which is preliminary data.</text>
</comment>
<evidence type="ECO:0000259" key="2">
    <source>
        <dbReference type="Pfam" id="PF00425"/>
    </source>
</evidence>
<feature type="compositionally biased region" description="Basic and acidic residues" evidence="1">
    <location>
        <begin position="337"/>
        <end position="356"/>
    </location>
</feature>
<name>A0A9X3M8N0_9CORY</name>
<dbReference type="GO" id="GO:0005737">
    <property type="term" value="C:cytoplasm"/>
    <property type="evidence" value="ECO:0007669"/>
    <property type="project" value="TreeGrafter"/>
</dbReference>
<dbReference type="SUPFAM" id="SSF56322">
    <property type="entry name" value="ADC synthase"/>
    <property type="match status" value="1"/>
</dbReference>
<dbReference type="Pfam" id="PF00425">
    <property type="entry name" value="Chorismate_bind"/>
    <property type="match status" value="1"/>
</dbReference>
<gene>
    <name evidence="3" type="ORF">L8U58_09710</name>
</gene>
<keyword evidence="4" id="KW-1185">Reference proteome</keyword>
<proteinExistence type="predicted"/>
<dbReference type="GO" id="GO:0000162">
    <property type="term" value="P:L-tryptophan biosynthetic process"/>
    <property type="evidence" value="ECO:0007669"/>
    <property type="project" value="TreeGrafter"/>
</dbReference>
<dbReference type="EMBL" id="JAKMUV010000017">
    <property type="protein sequence ID" value="MCZ9305791.1"/>
    <property type="molecule type" value="Genomic_DNA"/>
</dbReference>
<evidence type="ECO:0000313" key="3">
    <source>
        <dbReference type="EMBL" id="MCZ9305791.1"/>
    </source>
</evidence>
<sequence>MTPRRLTFRTIPLPLADSRDITGSVASRVFLSLFNDAPTATWLDSSGNGGAISVLANSAGPLARTWLPRVASSAEFFAQLRSAFAEPVEIPAEWPCDFALGWVGALGYGIEDIARSREDHPDAALLFADRAVVVDHERAVAHAMALLPGVDGPPQKAREVHAKQLEWLDATVVAVQDIANEVSGPVLGSAPVATLGGTLSTDCAPTDYAATFHFDQPKQQYLASIQRCLDYIAAGDSYEVCLTNTARGPALRNLAALGVSEHSSRQSPAAATGSASPELLAYLRLREVSPVPYGAFLRFSRPGAAPLHILSASPERFLKVSPAGAVSAKPIKGTRPRGKDQAADARGRQELQSNPKDRAENLMIVDLLRNDLGRVCDPGSVEVPKIFSVESFSHVHQLVSTITGRLRAGLGAVDAIEASFPGGSMTGAPKIRTMQIIKELEPQPRGLYSGAIGWISPNSAAELNITIRTLIDDGKECSFGVGGAIVADSDPLAEYQETLVKAAALLDTLGGHIA</sequence>
<evidence type="ECO:0000256" key="1">
    <source>
        <dbReference type="SAM" id="MobiDB-lite"/>
    </source>
</evidence>
<organism evidence="3 4">
    <name type="scientific">Corynebacterium macclintockiae</name>
    <dbReference type="NCBI Taxonomy" id="2913501"/>
    <lineage>
        <taxon>Bacteria</taxon>
        <taxon>Bacillati</taxon>
        <taxon>Actinomycetota</taxon>
        <taxon>Actinomycetes</taxon>
        <taxon>Mycobacteriales</taxon>
        <taxon>Corynebacteriaceae</taxon>
        <taxon>Corynebacterium</taxon>
    </lineage>
</organism>
<dbReference type="InterPro" id="IPR015890">
    <property type="entry name" value="Chorismate_C"/>
</dbReference>